<dbReference type="PANTHER" id="PTHR13799">
    <property type="entry name" value="NGG1 INTERACTING FACTOR 3"/>
    <property type="match status" value="1"/>
</dbReference>
<reference evidence="5 6" key="1">
    <citation type="journal article" date="2009" name="Stand. Genomic Sci.">
        <title>Complete genome sequence of Thermanaerovibrio acidaminovorans type strain (Su883).</title>
        <authorList>
            <person name="Chovatia M."/>
            <person name="Sikorski J."/>
            <person name="Schroder M."/>
            <person name="Lapidus A."/>
            <person name="Nolan M."/>
            <person name="Tice H."/>
            <person name="Glavina Del Rio T."/>
            <person name="Copeland A."/>
            <person name="Cheng J.F."/>
            <person name="Lucas S."/>
            <person name="Chen F."/>
            <person name="Bruce D."/>
            <person name="Goodwin L."/>
            <person name="Pitluck S."/>
            <person name="Ivanova N."/>
            <person name="Mavromatis K."/>
            <person name="Ovchinnikova G."/>
            <person name="Pati A."/>
            <person name="Chen A."/>
            <person name="Palaniappan K."/>
            <person name="Land M."/>
            <person name="Hauser L."/>
            <person name="Chang Y.J."/>
            <person name="Jeffries C.D."/>
            <person name="Chain P."/>
            <person name="Saunders E."/>
            <person name="Detter J.C."/>
            <person name="Brettin T."/>
            <person name="Rohde M."/>
            <person name="Goker M."/>
            <person name="Spring S."/>
            <person name="Bristow J."/>
            <person name="Markowitz V."/>
            <person name="Hugenholtz P."/>
            <person name="Kyrpides N.C."/>
            <person name="Klenk H.P."/>
            <person name="Eisen J.A."/>
        </authorList>
    </citation>
    <scope>NUCLEOTIDE SEQUENCE [LARGE SCALE GENOMIC DNA]</scope>
    <source>
        <strain evidence="6">ATCC 49978 / DSM 6589 / Su883</strain>
    </source>
</reference>
<evidence type="ECO:0000313" key="5">
    <source>
        <dbReference type="EMBL" id="ACZ19007.1"/>
    </source>
</evidence>
<dbReference type="Proteomes" id="UP000002030">
    <property type="component" value="Chromosome"/>
</dbReference>
<feature type="binding site" evidence="4">
    <location>
        <position position="65"/>
    </location>
    <ligand>
        <name>a divalent metal cation</name>
        <dbReference type="ChEBI" id="CHEBI:60240"/>
        <label>1</label>
    </ligand>
</feature>
<comment type="similarity">
    <text evidence="1">Belongs to the GTP cyclohydrolase I type 2/NIF3 family.</text>
</comment>
<dbReference type="EnsemblBacteria" id="ACZ19007">
    <property type="protein sequence ID" value="ACZ19007"/>
    <property type="gene ID" value="Taci_0774"/>
</dbReference>
<feature type="binding site" evidence="4">
    <location>
        <position position="64"/>
    </location>
    <ligand>
        <name>a divalent metal cation</name>
        <dbReference type="ChEBI" id="CHEBI:60240"/>
        <label>2</label>
    </ligand>
</feature>
<feature type="binding site" evidence="4">
    <location>
        <position position="102"/>
    </location>
    <ligand>
        <name>a divalent metal cation</name>
        <dbReference type="ChEBI" id="CHEBI:60240"/>
        <label>1</label>
    </ligand>
</feature>
<gene>
    <name evidence="5" type="ordered locus">Taci_0774</name>
</gene>
<sequence length="255" mass="27418">MRLSQVVSSIEARIPPSWAYEWDNCGLLVGEMGSPVERIGVCLDVDSQSVEWALENGCQLLVAHHPAIFRPLRRIVDDGAGCPLLKAIRGGLAVYGAHTSWDVAPFGASVVLGRSLGLSDMSPMEPRGEWGLGVVGHLEMVDPEVLMVRARSMWGLSWAFVSGAQDIQVSRVSICAGSGGELWRLALSLGAQMLITADVKYHDLLDAEAAGLVIGVVDHGEMEHATLGDLRDLIESATGVETLLGPRRQGRVRFV</sequence>
<dbReference type="GO" id="GO:0046872">
    <property type="term" value="F:metal ion binding"/>
    <property type="evidence" value="ECO:0007669"/>
    <property type="project" value="UniProtKB-KW"/>
</dbReference>
<dbReference type="STRING" id="525903.Taci_0774"/>
<evidence type="ECO:0000256" key="2">
    <source>
        <dbReference type="ARBA" id="ARBA00022112"/>
    </source>
</evidence>
<dbReference type="SUPFAM" id="SSF102705">
    <property type="entry name" value="NIF3 (NGG1p interacting factor 3)-like"/>
    <property type="match status" value="1"/>
</dbReference>
<evidence type="ECO:0000313" key="6">
    <source>
        <dbReference type="Proteomes" id="UP000002030"/>
    </source>
</evidence>
<dbReference type="Gene3D" id="3.40.1390.30">
    <property type="entry name" value="NIF3 (NGG1p interacting factor 3)-like"/>
    <property type="match status" value="2"/>
</dbReference>
<dbReference type="InterPro" id="IPR036069">
    <property type="entry name" value="DUF34/NIF3_sf"/>
</dbReference>
<accession>D1B9Q4</accession>
<dbReference type="RefSeq" id="WP_012869522.1">
    <property type="nucleotide sequence ID" value="NC_013522.1"/>
</dbReference>
<dbReference type="OrthoDB" id="9792792at2"/>
<evidence type="ECO:0000256" key="1">
    <source>
        <dbReference type="ARBA" id="ARBA00006964"/>
    </source>
</evidence>
<name>D1B9Q4_THEAS</name>
<dbReference type="GO" id="GO:0005737">
    <property type="term" value="C:cytoplasm"/>
    <property type="evidence" value="ECO:0007669"/>
    <property type="project" value="TreeGrafter"/>
</dbReference>
<proteinExistence type="inferred from homology"/>
<dbReference type="AlphaFoldDB" id="D1B9Q4"/>
<feature type="binding site" evidence="4">
    <location>
        <position position="223"/>
    </location>
    <ligand>
        <name>a divalent metal cation</name>
        <dbReference type="ChEBI" id="CHEBI:60240"/>
        <label>1</label>
    </ligand>
</feature>
<dbReference type="FunFam" id="3.40.1390.30:FF:000001">
    <property type="entry name" value="GTP cyclohydrolase 1 type 2"/>
    <property type="match status" value="1"/>
</dbReference>
<dbReference type="HOGENOM" id="CLU_037423_2_0_0"/>
<dbReference type="KEGG" id="tai:Taci_0774"/>
<keyword evidence="3 4" id="KW-0479">Metal-binding</keyword>
<evidence type="ECO:0000256" key="4">
    <source>
        <dbReference type="PIRSR" id="PIRSR602678-1"/>
    </source>
</evidence>
<protein>
    <recommendedName>
        <fullName evidence="2">GTP cyclohydrolase 1 type 2 homolog</fullName>
    </recommendedName>
</protein>
<dbReference type="PANTHER" id="PTHR13799:SF14">
    <property type="entry name" value="GTP CYCLOHYDROLASE 1 TYPE 2 HOMOLOG"/>
    <property type="match status" value="1"/>
</dbReference>
<evidence type="ECO:0000256" key="3">
    <source>
        <dbReference type="ARBA" id="ARBA00022723"/>
    </source>
</evidence>
<dbReference type="eggNOG" id="COG0327">
    <property type="taxonomic scope" value="Bacteria"/>
</dbReference>
<feature type="binding site" evidence="4">
    <location>
        <position position="219"/>
    </location>
    <ligand>
        <name>a divalent metal cation</name>
        <dbReference type="ChEBI" id="CHEBI:60240"/>
        <label>1</label>
    </ligand>
</feature>
<dbReference type="NCBIfam" id="TIGR00486">
    <property type="entry name" value="YbgI_SA1388"/>
    <property type="match status" value="1"/>
</dbReference>
<organism evidence="5 6">
    <name type="scientific">Thermanaerovibrio acidaminovorans (strain ATCC 49978 / DSM 6589 / Su883)</name>
    <name type="common">Selenomonas acidaminovorans</name>
    <dbReference type="NCBI Taxonomy" id="525903"/>
    <lineage>
        <taxon>Bacteria</taxon>
        <taxon>Thermotogati</taxon>
        <taxon>Synergistota</taxon>
        <taxon>Synergistia</taxon>
        <taxon>Synergistales</taxon>
        <taxon>Synergistaceae</taxon>
        <taxon>Thermanaerovibrio</taxon>
    </lineage>
</organism>
<dbReference type="Pfam" id="PF01784">
    <property type="entry name" value="DUF34_NIF3"/>
    <property type="match status" value="1"/>
</dbReference>
<dbReference type="InterPro" id="IPR002678">
    <property type="entry name" value="DUF34/NIF3"/>
</dbReference>
<dbReference type="EMBL" id="CP001818">
    <property type="protein sequence ID" value="ACZ19007.1"/>
    <property type="molecule type" value="Genomic_DNA"/>
</dbReference>
<keyword evidence="6" id="KW-1185">Reference proteome</keyword>